<feature type="compositionally biased region" description="Pro residues" evidence="1">
    <location>
        <begin position="3561"/>
        <end position="3580"/>
    </location>
</feature>
<feature type="transmembrane region" description="Helical" evidence="2">
    <location>
        <begin position="3268"/>
        <end position="3294"/>
    </location>
</feature>
<feature type="transmembrane region" description="Helical" evidence="2">
    <location>
        <begin position="3371"/>
        <end position="3390"/>
    </location>
</feature>
<dbReference type="ExpressionAtlas" id="A0A2K3CPG7">
    <property type="expression patterns" value="baseline and differential"/>
</dbReference>
<sequence>MEPKSLLLAALALIAALTGSRAASVCEVVLEADPADGITLLPEGKRIFCTGDPVAFTTGSNFIPDNNDNSTWQLTGPFGSASVQFDDVLMFPAAYTVLTGASDVVFTNITIRNVDYGGDQAIFGLSSCTNCTIQNLYLEGMRAQVQSTNVFLIDALSTVTIENAVVTGLGQVPANGGVGSPCSALHVRDSEVVLQNAVFTNLAVNVFATVMVSADPFTAGSSSKLTVRNTTWRDLTLSTVDPGLISTYQPGRIAALVGGGAVLELGDGVIVANVQLAGADQSTGKPADSLFSFDTAGATVTISPSVQLDAAAVNAGAVFTVPVASGETIDSSSAWFPYMMYGATFTANDITLSLSDVALQAGLQLHGTGATLNLRNVTMGQLTLDTPGLTPLSLRNLTLSGLELPSFNNAVVDISDVTITSQQQQRRPLITAENDSRITLTDVTISRVSVAPDNIQVDRYSAVLLHADTGTVATVTRLTVSGVDWAPPNDNGYFSETQLFRSGNGSSLAVLDSSISGIRSCGTVFSAVDGGALRLVRVNISDVDSSGAVEKRAVVRVEGGGSSLVAIDTALRRINASDSTNGIALSVLQPGAVTLSGFMLDGVYGPKSSAIQLLLKNSTAPITLSGLNIHSATSASALKVSEPGSQITVQHSLFEDCVSSAGGTFALTGCNSDNSTMQLQLLNVTFNRNTGGNEGGGVQTVMCHVLVRDSVFTRNAAANQGAAISLRQGSLTLENTSFVSNSLSSTTGGTNGGAVYAEQCAVSITASTFTRNSALGAGGRGGGLFMTGSRASITRSTFFANSASGQGGAMMAYQTWLTMNDSVVAGNIAPLGGGVAMYDAVPKVTLLQLTAPASPLLAASPPPPPSLPPLPPSPPPAPAGNLTSGYVAQTTLSDSFFGEFVNTTFTQNSCSDGLNMGGGGLYVREQVERWNVLVYKCTFVSNSCPRGGGMLSGYLQRTYIVRSEFRLNRATIEGGAVTMTPSNDRGSYLLIQENQFVNNTAKILGGAVQAGSAMVEVAYNNFTGNGDGTVSLYGGAFYAEACQLVPGMPPTTANLDFRFNTWDSNQALGGGAISFRLCNVTMYRELFVNNYAHAGGGAVEAINTLQTPLTTTQLNEVTMRNNTARQNGGAMSVLGTGVMLLHSIFEANNASIAGGGIAALDASPSALLVLKRKTVPFYTPDEEYFLRVYMDNSTFNSNVADQGGGALYTDSCGLVVQNSRFDGNIAGDGFPNDDWSDSGGALTAITAWSNMYIGSSNFTNNQAFGGPAGAILLVGTTAIIDACNFHNSIASTSGGAIAAADRLRNDSNAYNVPNLVVRTSTFTNNIARRQNGGALLATGMNATTFTSTFKRNVAGGNGGAVAFLNNLDAGFMANWFEANSADQYGGATYVVNTPIVSVLTTTFLNNRANRTGGALSMISCNCTLTAQSTFEGNWVGGRGGAVHLQPVDNDDGNTNTLAESADCVGHFLSTIRRMLTPEGLALLGTVDTRVETYNATIVYDGASLQVMTIGQFGRGGLRLPTPVLSGPGQITGFDTQVNLAAGSSVKLASGSAFAFADWDRFTVQMDGSSTRLVYLDGAITTPLSPGEVVVLAPGSALTALSDSMSLLPTNTSMALTNGGTVWKLLNGTLLSADNTTAALSVVPGARTRIGLLDGSITVSDWNRYVLWTYGSGSYLYDVVTGSARALPYADVSVANGSPLMRHSAADAELTAPLGITTSADPASGGEAWGLSNGTTLSINGATQIAVSALLANGSTMQIRRGSSLAPRKWAGYTVTLSSDSPATLLSLPSIVSSAEVSSALLMGSVVSLPEGSAVSRLTSSMAMLPAGTLINPDGGSWVLNNGSALAATGGNVAALLVLPAGTTVALSDADVFTVGPSEWNRYSLWTGTMGTLLHNTSSGEVFVLSDSAAVSLTRAAPLTWHSDKAVVGRQATFTVSGNTWTLGGSLSGSYTRGGSVVGCSSVLSRDSRIAMPNGTTLASSEWYRYLVWMAADGTYLFDSLTLSNAKLPDGTLVTLTGNSVIFPHDSGTTMVAAGGQTLTVQPGAWQQSGGGSLSPSGDVTSVVVVPAEGSSISVGGPAGASGALPLVPRVGSSIVWLSRNGSQLVDSALSVTYRLVTGSSVQLAAGSLLLNHGSSTSIMSDAVNVTLQQAGGSQAWSFTDGRTLSVGSGVTVLALAPAPLSSVVFNNPTTIPIAVSAKNGVWAGRYSTLLYSLEVEGSYTLAEGSEVTVGANTSLSMYINKRITIAYWDAPDTFIVRGREWVLTNGTRISVGDGWNDVDDSQVITHVPSITEMPDEISRSCSADFTNGVYQKDAYAYDYYALRALLNPWLQPDFETNVAPQVAAAATGLSLADTAGFNATMLIPGYTLPTFDNAGRPIGAIVTCTATSAPPATSRSRGLSTLLVDVVACGNVADMKGGVMVVDGGHGRVLLDRLVFYNNSVTRGDGGALALYQDDDQLNMQLEVFITSSNFSNNAAMSGTGGALSLIADNMHQQVSVTNTTIDGNQAAMGGGISLSHNISAVFNSSVISNNVGNASAMQQGASANVANDRNVGSGGGIMAYRCNELLLTHGTRVENNTASARGGGVGVVSCALATVNSTLLQGNRAQSAGAVYLYNSLPVSGTYKPEDPVGAMIAVVAKSNFTDNVAVPAPDAVMLTEGFGGGIYLRSHVSTLLADSYFKGNNASLQGGSIFIESTCDLNDQSWFLERNRSAVTAFTSSSVSFANTVQALQVVRPKGCWGTVVYLPQFYNNEALLSGGALFSSHPEALSLSCNDANATHASSNLPIDYADFSEPYLAGRVAETMKMASFQVLDNKVVATCYRQELESLDVNATDLTGNTLSTLVVNDNRAKGYGYLIAIVPSKLRIINVNWTGNTSNMAGMDSSSSAISNVWPGATGSLDGLYGTVSTDAGVMALDGGSGSAGGNSITAGTLAEAPFFRSWPDSVFDNDTQTDRRTVSYHITTLSNKPLDLSILLLDALDQVASENTTLRQAQVRARYLNSSNGCFAELLGGIEGVARNGTAVMSAMRLRALKGDNYTIQFKVEDSIFSGTVEPLTINISVPACSIGEVPRDNGFLCQKCDPRSFSLWQDTEPLVNCTYPAISDITCQPCPDGAECPGGAVVVPMQGYWQSAANSTFMNACPNPEACRDGDDDMQNMLVTCQEWWYSRPADFNYTAYINLVLNLTDAASNTFGGFSALTLSGEAFNASNLDDLCVLWGLPYNHPASYARKQCATGYSGNLCAVCISVDGRHYTGPGDFSCNECFDRTISVLVAVAGFVANVVTVLVTVILTFMADYTEDEDMAIGDLVKVLIVHIQFFCIVTRLNINWPTSVSGFTGLLSALTGAVTEVYSPSCLLDESATPAEMARIDQLAAIITPLVVVIVVAALWLVRFGLFNFRQIAGGQTGQEHIKDMRTIEEYKQDRASRVAQRRLAEHLGEEAMGTFGEEEFNNAMEDGSQQGEDGLDLQAGDMDGQRPSHMVREMRRRMMAEHQAEPAAAAAGEDNKEEKEEEEQQEQEGGQQKPLAGVSSRESSPDSAVVEAATVGLLMDNESDEDSKGVMMPPPPAAPLPPPMAPPPVGPPTQDQSPANSEADAQPNTPGAADAISAAAAASVAMSDPALPQAAAPGLPPLPPRGSGTSPTPASGATAAPGEAAPTGGVGIPTRRPSVGGLKTRVSIKTGRSRVSFDDQALSGGTPSSETGTPSHRTIVLANASTDRGGLVPPPPASTQRTSFRAAAAAGLSLGAIHNAAYNSDSGFSTPTGRDRRPPSLPTIPSLGRAKVAVAAAVAKAAYDADSASASIEGADVTAEGGDIETGNGRHGASCRASPLAPKSVAGPSRLNAHARNHGSGGSGRAVPAPDSSGSGDPLVHGSESQRGSFGPKAPGSFGGKAAGSFGSKPPALTERRTSSMLAMKQRLTASTVWVRNFFKYDEEAVEEGEIRWASLANIDRTMTWWRQVLLVVMIACFILYPAWAQATLMIFACYYLDDGSGAYPEYQLAQWGKGYWLLNMNQECYAGEHAALWIPIGVVCIIVICLGIPLLTFMVTFMHRTTLDTVHVVQTYGFLYRRYNYDRYFWWEAVMQLQTLLLVIVDVFGRVLVVYQQAVLLMIVLMLIMWSNMFYQPLKHEILDQMSSMSLAVLSFTVALGLFFVPPTDRKDPVTPVAGAAIGGLILAMNIALVVYFVYVMLTHGREAITRGVTRAREHMLVATSKMHMGLTVVRDRVSNGAHKLRALTSRSLTSVQSKMRHVSDRRRSGSNSGLVPTPPTSNVTPDT</sequence>
<feature type="compositionally biased region" description="Polar residues" evidence="1">
    <location>
        <begin position="3692"/>
        <end position="3705"/>
    </location>
</feature>
<feature type="compositionally biased region" description="Polar residues" evidence="1">
    <location>
        <begin position="4256"/>
        <end position="4274"/>
    </location>
</feature>
<evidence type="ECO:0000256" key="1">
    <source>
        <dbReference type="SAM" id="MobiDB-lite"/>
    </source>
</evidence>
<feature type="region of interest" description="Disordered" evidence="1">
    <location>
        <begin position="3487"/>
        <end position="3706"/>
    </location>
</feature>
<evidence type="ECO:0000256" key="3">
    <source>
        <dbReference type="SAM" id="SignalP"/>
    </source>
</evidence>
<dbReference type="InterPro" id="IPR006626">
    <property type="entry name" value="PbH1"/>
</dbReference>
<gene>
    <name evidence="4" type="ORF">CHLRE_17g709000v5</name>
</gene>
<feature type="transmembrane region" description="Helical" evidence="2">
    <location>
        <begin position="4074"/>
        <end position="4094"/>
    </location>
</feature>
<dbReference type="PaxDb" id="3055-EDP04797"/>
<feature type="chain" id="PRO_5014461784" evidence="3">
    <location>
        <begin position="23"/>
        <end position="4274"/>
    </location>
</feature>
<accession>A0A2K3CPG7</accession>
<dbReference type="Gene3D" id="2.160.20.20">
    <property type="match status" value="1"/>
</dbReference>
<dbReference type="SMART" id="SM00710">
    <property type="entry name" value="PbH1"/>
    <property type="match status" value="14"/>
</dbReference>
<dbReference type="EMBL" id="CM008978">
    <property type="protein sequence ID" value="PNW70177.1"/>
    <property type="molecule type" value="Genomic_DNA"/>
</dbReference>
<dbReference type="RefSeq" id="XP_042914507.1">
    <property type="nucleotide sequence ID" value="XM_043072048.1"/>
</dbReference>
<dbReference type="PANTHER" id="PTHR11319:SF35">
    <property type="entry name" value="OUTER MEMBRANE PROTEIN PMPC-RELATED"/>
    <property type="match status" value="1"/>
</dbReference>
<evidence type="ECO:0000313" key="5">
    <source>
        <dbReference type="Proteomes" id="UP000006906"/>
    </source>
</evidence>
<feature type="region of interest" description="Disordered" evidence="1">
    <location>
        <begin position="857"/>
        <end position="884"/>
    </location>
</feature>
<keyword evidence="2" id="KW-0812">Transmembrane</keyword>
<keyword evidence="3" id="KW-0732">Signal</keyword>
<protein>
    <submittedName>
        <fullName evidence="4">Uncharacterized protein</fullName>
    </submittedName>
</protein>
<dbReference type="PANTHER" id="PTHR11319">
    <property type="entry name" value="G PROTEIN-COUPLED RECEPTOR-RELATED"/>
    <property type="match status" value="1"/>
</dbReference>
<evidence type="ECO:0000256" key="2">
    <source>
        <dbReference type="SAM" id="Phobius"/>
    </source>
</evidence>
<feature type="compositionally biased region" description="Pro residues" evidence="1">
    <location>
        <begin position="860"/>
        <end position="878"/>
    </location>
</feature>
<feature type="region of interest" description="Disordered" evidence="1">
    <location>
        <begin position="3751"/>
        <end position="3774"/>
    </location>
</feature>
<dbReference type="InParanoid" id="A0A2K3CPG7"/>
<dbReference type="OrthoDB" id="547223at2759"/>
<feature type="transmembrane region" description="Helical" evidence="2">
    <location>
        <begin position="4133"/>
        <end position="4151"/>
    </location>
</feature>
<feature type="compositionally biased region" description="Polar residues" evidence="1">
    <location>
        <begin position="3751"/>
        <end position="3761"/>
    </location>
</feature>
<feature type="transmembrane region" description="Helical" evidence="2">
    <location>
        <begin position="4020"/>
        <end position="4043"/>
    </location>
</feature>
<feature type="region of interest" description="Disordered" evidence="1">
    <location>
        <begin position="3453"/>
        <end position="3474"/>
    </location>
</feature>
<keyword evidence="5" id="KW-1185">Reference proteome</keyword>
<feature type="region of interest" description="Disordered" evidence="1">
    <location>
        <begin position="4241"/>
        <end position="4274"/>
    </location>
</feature>
<evidence type="ECO:0000313" key="4">
    <source>
        <dbReference type="EMBL" id="PNW70177.1"/>
    </source>
</evidence>
<dbReference type="InterPro" id="IPR011050">
    <property type="entry name" value="Pectin_lyase_fold/virulence"/>
</dbReference>
<reference evidence="4 5" key="1">
    <citation type="journal article" date="2007" name="Science">
        <title>The Chlamydomonas genome reveals the evolution of key animal and plant functions.</title>
        <authorList>
            <person name="Merchant S.S."/>
            <person name="Prochnik S.E."/>
            <person name="Vallon O."/>
            <person name="Harris E.H."/>
            <person name="Karpowicz S.J."/>
            <person name="Witman G.B."/>
            <person name="Terry A."/>
            <person name="Salamov A."/>
            <person name="Fritz-Laylin L.K."/>
            <person name="Marechal-Drouard L."/>
            <person name="Marshall W.F."/>
            <person name="Qu L.H."/>
            <person name="Nelson D.R."/>
            <person name="Sanderfoot A.A."/>
            <person name="Spalding M.H."/>
            <person name="Kapitonov V.V."/>
            <person name="Ren Q."/>
            <person name="Ferris P."/>
            <person name="Lindquist E."/>
            <person name="Shapiro H."/>
            <person name="Lucas S.M."/>
            <person name="Grimwood J."/>
            <person name="Schmutz J."/>
            <person name="Cardol P."/>
            <person name="Cerutti H."/>
            <person name="Chanfreau G."/>
            <person name="Chen C.L."/>
            <person name="Cognat V."/>
            <person name="Croft M.T."/>
            <person name="Dent R."/>
            <person name="Dutcher S."/>
            <person name="Fernandez E."/>
            <person name="Fukuzawa H."/>
            <person name="Gonzalez-Ballester D."/>
            <person name="Gonzalez-Halphen D."/>
            <person name="Hallmann A."/>
            <person name="Hanikenne M."/>
            <person name="Hippler M."/>
            <person name="Inwood W."/>
            <person name="Jabbari K."/>
            <person name="Kalanon M."/>
            <person name="Kuras R."/>
            <person name="Lefebvre P.A."/>
            <person name="Lemaire S.D."/>
            <person name="Lobanov A.V."/>
            <person name="Lohr M."/>
            <person name="Manuell A."/>
            <person name="Meier I."/>
            <person name="Mets L."/>
            <person name="Mittag M."/>
            <person name="Mittelmeier T."/>
            <person name="Moroney J.V."/>
            <person name="Moseley J."/>
            <person name="Napoli C."/>
            <person name="Nedelcu A.M."/>
            <person name="Niyogi K."/>
            <person name="Novoselov S.V."/>
            <person name="Paulsen I.T."/>
            <person name="Pazour G."/>
            <person name="Purton S."/>
            <person name="Ral J.P."/>
            <person name="Riano-Pachon D.M."/>
            <person name="Riekhof W."/>
            <person name="Rymarquis L."/>
            <person name="Schroda M."/>
            <person name="Stern D."/>
            <person name="Umen J."/>
            <person name="Willows R."/>
            <person name="Wilson N."/>
            <person name="Zimmer S.L."/>
            <person name="Allmer J."/>
            <person name="Balk J."/>
            <person name="Bisova K."/>
            <person name="Chen C.J."/>
            <person name="Elias M."/>
            <person name="Gendler K."/>
            <person name="Hauser C."/>
            <person name="Lamb M.R."/>
            <person name="Ledford H."/>
            <person name="Long J.C."/>
            <person name="Minagawa J."/>
            <person name="Page M.D."/>
            <person name="Pan J."/>
            <person name="Pootakham W."/>
            <person name="Roje S."/>
            <person name="Rose A."/>
            <person name="Stahlberg E."/>
            <person name="Terauchi A.M."/>
            <person name="Yang P."/>
            <person name="Ball S."/>
            <person name="Bowler C."/>
            <person name="Dieckmann C.L."/>
            <person name="Gladyshev V.N."/>
            <person name="Green P."/>
            <person name="Jorgensen R."/>
            <person name="Mayfield S."/>
            <person name="Mueller-Roeber B."/>
            <person name="Rajamani S."/>
            <person name="Sayre R.T."/>
            <person name="Brokstein P."/>
            <person name="Dubchak I."/>
            <person name="Goodstein D."/>
            <person name="Hornick L."/>
            <person name="Huang Y.W."/>
            <person name="Jhaveri J."/>
            <person name="Luo Y."/>
            <person name="Martinez D."/>
            <person name="Ngau W.C."/>
            <person name="Otillar B."/>
            <person name="Poliakov A."/>
            <person name="Porter A."/>
            <person name="Szajkowski L."/>
            <person name="Werner G."/>
            <person name="Zhou K."/>
            <person name="Grigoriev I.V."/>
            <person name="Rokhsar D.S."/>
            <person name="Grossman A.R."/>
        </authorList>
    </citation>
    <scope>NUCLEOTIDE SEQUENCE [LARGE SCALE GENOMIC DNA]</scope>
    <source>
        <strain evidence="5">CC-503</strain>
    </source>
</reference>
<dbReference type="KEGG" id="cre:CHLRE_17g709000v5"/>
<dbReference type="Gramene" id="PNW70177">
    <property type="protein sequence ID" value="PNW70177"/>
    <property type="gene ID" value="CHLRE_17g709000v5"/>
</dbReference>
<organism evidence="4 5">
    <name type="scientific">Chlamydomonas reinhardtii</name>
    <name type="common">Chlamydomonas smithii</name>
    <dbReference type="NCBI Taxonomy" id="3055"/>
    <lineage>
        <taxon>Eukaryota</taxon>
        <taxon>Viridiplantae</taxon>
        <taxon>Chlorophyta</taxon>
        <taxon>core chlorophytes</taxon>
        <taxon>Chlorophyceae</taxon>
        <taxon>CS clade</taxon>
        <taxon>Chlamydomonadales</taxon>
        <taxon>Chlamydomonadaceae</taxon>
        <taxon>Chlamydomonas</taxon>
    </lineage>
</organism>
<feature type="region of interest" description="Disordered" evidence="1">
    <location>
        <begin position="3810"/>
        <end position="3883"/>
    </location>
</feature>
<keyword evidence="2" id="KW-1133">Transmembrane helix</keyword>
<keyword evidence="2" id="KW-0472">Membrane</keyword>
<feature type="transmembrane region" description="Helical" evidence="2">
    <location>
        <begin position="3958"/>
        <end position="3986"/>
    </location>
</feature>
<dbReference type="InterPro" id="IPR012332">
    <property type="entry name" value="Autotransporter_pectin_lyase_C"/>
</dbReference>
<dbReference type="Proteomes" id="UP000006906">
    <property type="component" value="Chromosome 17"/>
</dbReference>
<proteinExistence type="predicted"/>
<name>A0A2K3CPG7_CHLRE</name>
<dbReference type="GeneID" id="5717163"/>
<dbReference type="SUPFAM" id="SSF51126">
    <property type="entry name" value="Pectin lyase-like"/>
    <property type="match status" value="6"/>
</dbReference>
<feature type="signal peptide" evidence="3">
    <location>
        <begin position="1"/>
        <end position="22"/>
    </location>
</feature>
<feature type="transmembrane region" description="Helical" evidence="2">
    <location>
        <begin position="4163"/>
        <end position="4188"/>
    </location>
</feature>
<dbReference type="STRING" id="3055.A0A2K3CPG7"/>
<feature type="transmembrane region" description="Helical" evidence="2">
    <location>
        <begin position="4100"/>
        <end position="4121"/>
    </location>
</feature>
<feature type="compositionally biased region" description="Low complexity" evidence="1">
    <location>
        <begin position="3601"/>
        <end position="3626"/>
    </location>
</feature>
<feature type="compositionally biased region" description="Low complexity" evidence="1">
    <location>
        <begin position="3634"/>
        <end position="3656"/>
    </location>
</feature>